<dbReference type="RefSeq" id="WP_048578943.1">
    <property type="nucleotide sequence ID" value="NZ_LFNT01000001.1"/>
</dbReference>
<dbReference type="PATRIC" id="fig|1938.3.peg.3124"/>
<dbReference type="GO" id="GO:0006633">
    <property type="term" value="P:fatty acid biosynthetic process"/>
    <property type="evidence" value="ECO:0007669"/>
    <property type="project" value="TreeGrafter"/>
</dbReference>
<reference evidence="4 5" key="1">
    <citation type="submission" date="2015-06" db="EMBL/GenBank/DDBJ databases">
        <authorList>
            <person name="Ju K.-S."/>
            <person name="Doroghazi J.R."/>
            <person name="Metcalf W.W."/>
        </authorList>
    </citation>
    <scope>NUCLEOTIDE SEQUENCE [LARGE SCALE GENOMIC DNA]</scope>
    <source>
        <strain evidence="4 5">NRRL 3414</strain>
    </source>
</reference>
<keyword evidence="2" id="KW-0511">Multifunctional enzyme</keyword>
<dbReference type="GO" id="GO:0004312">
    <property type="term" value="F:fatty acid synthase activity"/>
    <property type="evidence" value="ECO:0007669"/>
    <property type="project" value="TreeGrafter"/>
</dbReference>
<dbReference type="EMBL" id="LFNT01000001">
    <property type="protein sequence ID" value="KMS77150.1"/>
    <property type="molecule type" value="Genomic_DNA"/>
</dbReference>
<gene>
    <name evidence="4" type="ORF">ACM01_00455</name>
</gene>
<proteinExistence type="predicted"/>
<sequence length="175" mass="18537">MAAVEASPAELSLGPGAVIAAVNGPRSVVVSGDRAAVRRICEEWSARGRRTHVLRLDVAPHSPHFDALLDDYRRALEPLGLRAPRLPLLSDTTGEPVGAEAATPDFWVRAVRAPVLFTDAVGRLHRDGVTVCVEIGPADVLACMLDGCLPDGAERPLVLAVARNWQAARAEADVA</sequence>
<dbReference type="InterPro" id="IPR014043">
    <property type="entry name" value="Acyl_transferase_dom"/>
</dbReference>
<dbReference type="PANTHER" id="PTHR43775">
    <property type="entry name" value="FATTY ACID SYNTHASE"/>
    <property type="match status" value="1"/>
</dbReference>
<dbReference type="SMART" id="SM00827">
    <property type="entry name" value="PKS_AT"/>
    <property type="match status" value="1"/>
</dbReference>
<evidence type="ECO:0000256" key="1">
    <source>
        <dbReference type="ARBA" id="ARBA00022679"/>
    </source>
</evidence>
<comment type="caution">
    <text evidence="4">The sequence shown here is derived from an EMBL/GenBank/DDBJ whole genome shotgun (WGS) entry which is preliminary data.</text>
</comment>
<dbReference type="Proteomes" id="UP000037432">
    <property type="component" value="Unassembled WGS sequence"/>
</dbReference>
<dbReference type="InterPro" id="IPR016035">
    <property type="entry name" value="Acyl_Trfase/lysoPLipase"/>
</dbReference>
<evidence type="ECO:0000256" key="2">
    <source>
        <dbReference type="ARBA" id="ARBA00023268"/>
    </source>
</evidence>
<evidence type="ECO:0000313" key="4">
    <source>
        <dbReference type="EMBL" id="KMS77150.1"/>
    </source>
</evidence>
<dbReference type="SUPFAM" id="SSF52151">
    <property type="entry name" value="FabD/lysophospholipase-like"/>
    <property type="match status" value="1"/>
</dbReference>
<protein>
    <recommendedName>
        <fullName evidence="3">Malonyl-CoA:ACP transacylase (MAT) domain-containing protein</fullName>
    </recommendedName>
</protein>
<evidence type="ECO:0000259" key="3">
    <source>
        <dbReference type="SMART" id="SM00827"/>
    </source>
</evidence>
<dbReference type="InterPro" id="IPR001227">
    <property type="entry name" value="Ac_transferase_dom_sf"/>
</dbReference>
<organism evidence="4 5">
    <name type="scientific">Streptomyces viridochromogenes</name>
    <dbReference type="NCBI Taxonomy" id="1938"/>
    <lineage>
        <taxon>Bacteria</taxon>
        <taxon>Bacillati</taxon>
        <taxon>Actinomycetota</taxon>
        <taxon>Actinomycetes</taxon>
        <taxon>Kitasatosporales</taxon>
        <taxon>Streptomycetaceae</taxon>
        <taxon>Streptomyces</taxon>
    </lineage>
</organism>
<dbReference type="PANTHER" id="PTHR43775:SF51">
    <property type="entry name" value="INACTIVE PHENOLPHTHIOCEROL SYNTHESIS POLYKETIDE SYNTHASE TYPE I PKS1-RELATED"/>
    <property type="match status" value="1"/>
</dbReference>
<dbReference type="InterPro" id="IPR050091">
    <property type="entry name" value="PKS_NRPS_Biosynth_Enz"/>
</dbReference>
<dbReference type="Pfam" id="PF00698">
    <property type="entry name" value="Acyl_transf_1"/>
    <property type="match status" value="1"/>
</dbReference>
<name>A0A0J8CGP2_STRVR</name>
<keyword evidence="1" id="KW-0808">Transferase</keyword>
<dbReference type="AlphaFoldDB" id="A0A0J8CGP2"/>
<evidence type="ECO:0000313" key="5">
    <source>
        <dbReference type="Proteomes" id="UP000037432"/>
    </source>
</evidence>
<feature type="domain" description="Malonyl-CoA:ACP transacylase (MAT)" evidence="3">
    <location>
        <begin position="1"/>
        <end position="165"/>
    </location>
</feature>
<accession>A0A0J8CGP2</accession>
<dbReference type="Gene3D" id="3.40.366.10">
    <property type="entry name" value="Malonyl-Coenzyme A Acyl Carrier Protein, domain 2"/>
    <property type="match status" value="1"/>
</dbReference>